<dbReference type="AlphaFoldDB" id="A0A409WR00"/>
<evidence type="ECO:0000313" key="5">
    <source>
        <dbReference type="Proteomes" id="UP000284706"/>
    </source>
</evidence>
<dbReference type="InParanoid" id="A0A409WR00"/>
<feature type="compositionally biased region" description="Acidic residues" evidence="2">
    <location>
        <begin position="59"/>
        <end position="73"/>
    </location>
</feature>
<evidence type="ECO:0000313" key="4">
    <source>
        <dbReference type="EMBL" id="PPQ80927.1"/>
    </source>
</evidence>
<dbReference type="PANTHER" id="PTHR16255:SF15">
    <property type="entry name" value="SPORULATION PROTEIN RMD1"/>
    <property type="match status" value="1"/>
</dbReference>
<dbReference type="InterPro" id="IPR003734">
    <property type="entry name" value="DUF155"/>
</dbReference>
<dbReference type="Pfam" id="PF02582">
    <property type="entry name" value="DUF155"/>
    <property type="match status" value="1"/>
</dbReference>
<accession>A0A409WR00</accession>
<evidence type="ECO:0000256" key="2">
    <source>
        <dbReference type="SAM" id="MobiDB-lite"/>
    </source>
</evidence>
<dbReference type="EMBL" id="NHYE01004919">
    <property type="protein sequence ID" value="PPQ80927.1"/>
    <property type="molecule type" value="Genomic_DNA"/>
</dbReference>
<feature type="domain" description="DUF155" evidence="3">
    <location>
        <begin position="203"/>
        <end position="344"/>
    </location>
</feature>
<dbReference type="PANTHER" id="PTHR16255">
    <property type="entry name" value="REQUIRED FOR MEIOTIC NUCLEAR DIVISION PROTEIN 1 HOMOLOG"/>
    <property type="match status" value="1"/>
</dbReference>
<name>A0A409WR00_9AGAR</name>
<dbReference type="OrthoDB" id="18302at2759"/>
<dbReference type="Proteomes" id="UP000284706">
    <property type="component" value="Unassembled WGS sequence"/>
</dbReference>
<comment type="caution">
    <text evidence="4">The sequence shown here is derived from an EMBL/GenBank/DDBJ whole genome shotgun (WGS) entry which is preliminary data.</text>
</comment>
<proteinExistence type="inferred from homology"/>
<dbReference type="InterPro" id="IPR051624">
    <property type="entry name" value="RMD1/Sad1-interacting"/>
</dbReference>
<comment type="similarity">
    <text evidence="1">Belongs to the RMD1/sif2 family.</text>
</comment>
<sequence>MPEPSNPANRKTVDPKRGANRSTKVAGKLKVLPEQPEHLPILGAKPLKERVESGGTTGDSDEGDIEENDDESQEYDVEVYNQISLIPEGRARRDALRLTKKKAKSLPRVTAYATAGSYRMNDLMKFFNARRNAYHTDPKLIDEVIYTPYMYDPPSNALDDRQSHAPTGDLLGIPELRESAESENEGTRKRKSKFDTTATVAEIFLFDYGTVVIWGMSEAQEKRFLSSLKRFEIDKLAPEDVEMEDLNYYYANYSRIFNDVITLRKGSSYMTKLSLSHALSQSVKISLFEELISSKIEETKDIPEVISETGKIGMPHKEIMQKIGQLFLLRTNINSVGSVLDSPNNLPSGDCNSKIISSQLLSLPRTDNRPQSYPDLQPLYDAARSYLEIPQRINLLNTRVEVLQDMLQLLKESVSSKHAERLEQIVIFLIGIEIGMRFLPLNAKLLIIDPSSSWDNHNSCRSDGLLSNSSSYIP</sequence>
<dbReference type="FunCoup" id="A0A409WR00">
    <property type="interactions" value="12"/>
</dbReference>
<keyword evidence="5" id="KW-1185">Reference proteome</keyword>
<reference evidence="4 5" key="1">
    <citation type="journal article" date="2018" name="Evol. Lett.">
        <title>Horizontal gene cluster transfer increased hallucinogenic mushroom diversity.</title>
        <authorList>
            <person name="Reynolds H.T."/>
            <person name="Vijayakumar V."/>
            <person name="Gluck-Thaler E."/>
            <person name="Korotkin H.B."/>
            <person name="Matheny P.B."/>
            <person name="Slot J.C."/>
        </authorList>
    </citation>
    <scope>NUCLEOTIDE SEQUENCE [LARGE SCALE GENOMIC DNA]</scope>
    <source>
        <strain evidence="4 5">SRW20</strain>
    </source>
</reference>
<feature type="region of interest" description="Disordered" evidence="2">
    <location>
        <begin position="1"/>
        <end position="73"/>
    </location>
</feature>
<protein>
    <recommendedName>
        <fullName evidence="3">DUF155 domain-containing protein</fullName>
    </recommendedName>
</protein>
<feature type="region of interest" description="Disordered" evidence="2">
    <location>
        <begin position="156"/>
        <end position="192"/>
    </location>
</feature>
<organism evidence="4 5">
    <name type="scientific">Gymnopilus dilepis</name>
    <dbReference type="NCBI Taxonomy" id="231916"/>
    <lineage>
        <taxon>Eukaryota</taxon>
        <taxon>Fungi</taxon>
        <taxon>Dikarya</taxon>
        <taxon>Basidiomycota</taxon>
        <taxon>Agaricomycotina</taxon>
        <taxon>Agaricomycetes</taxon>
        <taxon>Agaricomycetidae</taxon>
        <taxon>Agaricales</taxon>
        <taxon>Agaricineae</taxon>
        <taxon>Hymenogastraceae</taxon>
        <taxon>Gymnopilus</taxon>
    </lineage>
</organism>
<dbReference type="GO" id="GO:0005739">
    <property type="term" value="C:mitochondrion"/>
    <property type="evidence" value="ECO:0007669"/>
    <property type="project" value="UniProtKB-ARBA"/>
</dbReference>
<gene>
    <name evidence="4" type="ORF">CVT26_014960</name>
</gene>
<evidence type="ECO:0000259" key="3">
    <source>
        <dbReference type="Pfam" id="PF02582"/>
    </source>
</evidence>
<evidence type="ECO:0000256" key="1">
    <source>
        <dbReference type="ARBA" id="ARBA00008306"/>
    </source>
</evidence>